<accession>A0A5D3DHD3</accession>
<evidence type="ECO:0000313" key="2">
    <source>
        <dbReference type="Proteomes" id="UP000321947"/>
    </source>
</evidence>
<proteinExistence type="predicted"/>
<gene>
    <name evidence="1" type="ORF">E5676_scaffold386G001380</name>
</gene>
<protein>
    <submittedName>
        <fullName evidence="1">Uncharacterized protein</fullName>
    </submittedName>
</protein>
<dbReference type="EMBL" id="SSTD01004717">
    <property type="protein sequence ID" value="TYK23026.1"/>
    <property type="molecule type" value="Genomic_DNA"/>
</dbReference>
<sequence length="116" mass="12753">MTPKMMIPPMRVPIPMSLMSTVIIVMKMLRYALRGSHSISPLPIHNANPLTTFVSSKIDEPNFHLLLDLLSDLPTNAIVLFRLMCFAVSLLRLAGIQEGKDAIVEEGGIAALVELD</sequence>
<name>A0A5D3DHD3_CUCMM</name>
<dbReference type="AlphaFoldDB" id="A0A5D3DHD3"/>
<organism evidence="1 2">
    <name type="scientific">Cucumis melo var. makuwa</name>
    <name type="common">Oriental melon</name>
    <dbReference type="NCBI Taxonomy" id="1194695"/>
    <lineage>
        <taxon>Eukaryota</taxon>
        <taxon>Viridiplantae</taxon>
        <taxon>Streptophyta</taxon>
        <taxon>Embryophyta</taxon>
        <taxon>Tracheophyta</taxon>
        <taxon>Spermatophyta</taxon>
        <taxon>Magnoliopsida</taxon>
        <taxon>eudicotyledons</taxon>
        <taxon>Gunneridae</taxon>
        <taxon>Pentapetalae</taxon>
        <taxon>rosids</taxon>
        <taxon>fabids</taxon>
        <taxon>Cucurbitales</taxon>
        <taxon>Cucurbitaceae</taxon>
        <taxon>Benincaseae</taxon>
        <taxon>Cucumis</taxon>
    </lineage>
</organism>
<comment type="caution">
    <text evidence="1">The sequence shown here is derived from an EMBL/GenBank/DDBJ whole genome shotgun (WGS) entry which is preliminary data.</text>
</comment>
<evidence type="ECO:0000313" key="1">
    <source>
        <dbReference type="EMBL" id="TYK23026.1"/>
    </source>
</evidence>
<reference evidence="1 2" key="1">
    <citation type="submission" date="2019-08" db="EMBL/GenBank/DDBJ databases">
        <title>Draft genome sequences of two oriental melons (Cucumis melo L. var makuwa).</title>
        <authorList>
            <person name="Kwon S.-Y."/>
        </authorList>
    </citation>
    <scope>NUCLEOTIDE SEQUENCE [LARGE SCALE GENOMIC DNA]</scope>
    <source>
        <strain evidence="2">cv. Chang Bougi</strain>
        <tissue evidence="1">Leaf</tissue>
    </source>
</reference>
<dbReference type="Proteomes" id="UP000321947">
    <property type="component" value="Unassembled WGS sequence"/>
</dbReference>